<feature type="chain" id="PRO_5036445300" evidence="1">
    <location>
        <begin position="18"/>
        <end position="159"/>
    </location>
</feature>
<feature type="signal peptide" evidence="1">
    <location>
        <begin position="1"/>
        <end position="17"/>
    </location>
</feature>
<evidence type="ECO:0000313" key="3">
    <source>
        <dbReference type="Proteomes" id="UP000005408"/>
    </source>
</evidence>
<evidence type="ECO:0000256" key="1">
    <source>
        <dbReference type="SAM" id="SignalP"/>
    </source>
</evidence>
<accession>A0A8W8M7P6</accession>
<protein>
    <submittedName>
        <fullName evidence="2">Uncharacterized protein</fullName>
    </submittedName>
</protein>
<proteinExistence type="predicted"/>
<keyword evidence="3" id="KW-1185">Reference proteome</keyword>
<reference evidence="2" key="1">
    <citation type="submission" date="2022-08" db="UniProtKB">
        <authorList>
            <consortium name="EnsemblMetazoa"/>
        </authorList>
    </citation>
    <scope>IDENTIFICATION</scope>
    <source>
        <strain evidence="2">05x7-T-G4-1.051#20</strain>
    </source>
</reference>
<dbReference type="OMA" id="DGSTNYC"/>
<dbReference type="Proteomes" id="UP000005408">
    <property type="component" value="Unassembled WGS sequence"/>
</dbReference>
<dbReference type="AlphaFoldDB" id="A0A8W8M7P6"/>
<dbReference type="OrthoDB" id="5946254at2759"/>
<dbReference type="EnsemblMetazoa" id="G31759.1">
    <property type="protein sequence ID" value="G31759.1:cds"/>
    <property type="gene ID" value="G31759"/>
</dbReference>
<keyword evidence="1" id="KW-0732">Signal</keyword>
<dbReference type="PANTHER" id="PTHR38564">
    <property type="entry name" value="SI:CH73-250A16.5-RELATED"/>
    <property type="match status" value="1"/>
</dbReference>
<evidence type="ECO:0000313" key="2">
    <source>
        <dbReference type="EnsemblMetazoa" id="G31759.1:cds"/>
    </source>
</evidence>
<organism evidence="2 3">
    <name type="scientific">Magallana gigas</name>
    <name type="common">Pacific oyster</name>
    <name type="synonym">Crassostrea gigas</name>
    <dbReference type="NCBI Taxonomy" id="29159"/>
    <lineage>
        <taxon>Eukaryota</taxon>
        <taxon>Metazoa</taxon>
        <taxon>Spiralia</taxon>
        <taxon>Lophotrochozoa</taxon>
        <taxon>Mollusca</taxon>
        <taxon>Bivalvia</taxon>
        <taxon>Autobranchia</taxon>
        <taxon>Pteriomorphia</taxon>
        <taxon>Ostreida</taxon>
        <taxon>Ostreoidea</taxon>
        <taxon>Ostreidae</taxon>
        <taxon>Magallana</taxon>
    </lineage>
</organism>
<name>A0A8W8M7P6_MAGGI</name>
<dbReference type="PANTHER" id="PTHR38564:SF2">
    <property type="entry name" value="WU:FC46H12 PRECURSOR"/>
    <property type="match status" value="1"/>
</dbReference>
<sequence>MLHLLFAVTLLFVETSGLFLTNDRPHHASCKVEWDFGIQCDEVRARLRSQIMQWSTQHSCHDDRCKYELLLEDVDTLRAKHTATSFHYVNDIEFIFINGTNDCKVHGFSRAEDPLAYFDGSTNYCGMHMLITGSSLDKDTGYNEVSSDKICTQYSEATC</sequence>